<feature type="domain" description="GEVED" evidence="1">
    <location>
        <begin position="75"/>
        <end position="147"/>
    </location>
</feature>
<dbReference type="AlphaFoldDB" id="A0A8S2TWX2"/>
<evidence type="ECO:0000259" key="1">
    <source>
        <dbReference type="Pfam" id="PF20009"/>
    </source>
</evidence>
<gene>
    <name evidence="2" type="ORF">OVA965_LOCUS38034</name>
    <name evidence="3" type="ORF">TMI583_LOCUS39174</name>
</gene>
<dbReference type="Proteomes" id="UP000677228">
    <property type="component" value="Unassembled WGS sequence"/>
</dbReference>
<organism evidence="3 4">
    <name type="scientific">Didymodactylos carnosus</name>
    <dbReference type="NCBI Taxonomy" id="1234261"/>
    <lineage>
        <taxon>Eukaryota</taxon>
        <taxon>Metazoa</taxon>
        <taxon>Spiralia</taxon>
        <taxon>Gnathifera</taxon>
        <taxon>Rotifera</taxon>
        <taxon>Eurotatoria</taxon>
        <taxon>Bdelloidea</taxon>
        <taxon>Philodinida</taxon>
        <taxon>Philodinidae</taxon>
        <taxon>Didymodactylos</taxon>
    </lineage>
</organism>
<accession>A0A8S2TWX2</accession>
<name>A0A8S2TWX2_9BILA</name>
<comment type="caution">
    <text evidence="3">The sequence shown here is derived from an EMBL/GenBank/DDBJ whole genome shotgun (WGS) entry which is preliminary data.</text>
</comment>
<evidence type="ECO:0000313" key="2">
    <source>
        <dbReference type="EMBL" id="CAF1526370.1"/>
    </source>
</evidence>
<dbReference type="Proteomes" id="UP000682733">
    <property type="component" value="Unassembled WGS sequence"/>
</dbReference>
<reference evidence="3" key="1">
    <citation type="submission" date="2021-02" db="EMBL/GenBank/DDBJ databases">
        <authorList>
            <person name="Nowell W R."/>
        </authorList>
    </citation>
    <scope>NUCLEOTIDE SEQUENCE</scope>
</reference>
<evidence type="ECO:0000313" key="3">
    <source>
        <dbReference type="EMBL" id="CAF4313125.1"/>
    </source>
</evidence>
<proteinExistence type="predicted"/>
<dbReference type="EMBL" id="CAJOBA010059074">
    <property type="protein sequence ID" value="CAF4313125.1"/>
    <property type="molecule type" value="Genomic_DNA"/>
</dbReference>
<dbReference type="EMBL" id="CAJNOK010036891">
    <property type="protein sequence ID" value="CAF1526370.1"/>
    <property type="molecule type" value="Genomic_DNA"/>
</dbReference>
<evidence type="ECO:0000313" key="4">
    <source>
        <dbReference type="Proteomes" id="UP000682733"/>
    </source>
</evidence>
<dbReference type="InterPro" id="IPR045474">
    <property type="entry name" value="GEVED"/>
</dbReference>
<protein>
    <recommendedName>
        <fullName evidence="1">GEVED domain-containing protein</fullName>
    </recommendedName>
</protein>
<feature type="non-terminal residue" evidence="3">
    <location>
        <position position="1"/>
    </location>
</feature>
<sequence length="150" mass="17531">MKRLFGEQGTQILDEMRKCSSTNNYNDRSDLVATLFDNTAYTLHVELYCVQQSGYGNSYDQDASLFETYCNQAHYLDAWIDFNNDGMFDENNERMLSSNRYRDGQRATQYDLSINIPRTDGRDYLDGQHRMRIVLTRDGRNRIPCYNTGS</sequence>
<dbReference type="Pfam" id="PF20009">
    <property type="entry name" value="GEVED"/>
    <property type="match status" value="1"/>
</dbReference>